<evidence type="ECO:0000313" key="1">
    <source>
        <dbReference type="EMBL" id="VDL88173.1"/>
    </source>
</evidence>
<dbReference type="OrthoDB" id="10047121at2759"/>
<protein>
    <recommendedName>
        <fullName evidence="3">GIY-YIG domain-containing protein</fullName>
    </recommendedName>
</protein>
<proteinExistence type="predicted"/>
<dbReference type="AlphaFoldDB" id="A0A3P7C8D5"/>
<gene>
    <name evidence="1" type="ORF">SSLN_LOCUS1788</name>
</gene>
<name>A0A3P7C8D5_SCHSO</name>
<accession>A0A3P7C8D5</accession>
<sequence length="118" mass="13778">MRTQLVHPKDSVNYLDKKEVIYKIPCEACDVVYCGQTGRSASTRIYEHQFAVKRRDHLPLTAMHSLDTGHTFTWDETRIVAACPFKKGREFLEVMHSDESCIKRHIELDAAYRHLKEK</sequence>
<reference evidence="1 2" key="1">
    <citation type="submission" date="2018-11" db="EMBL/GenBank/DDBJ databases">
        <authorList>
            <consortium name="Pathogen Informatics"/>
        </authorList>
    </citation>
    <scope>NUCLEOTIDE SEQUENCE [LARGE SCALE GENOMIC DNA]</scope>
    <source>
        <strain evidence="1 2">NST_G2</strain>
    </source>
</reference>
<organism evidence="1 2">
    <name type="scientific">Schistocephalus solidus</name>
    <name type="common">Tapeworm</name>
    <dbReference type="NCBI Taxonomy" id="70667"/>
    <lineage>
        <taxon>Eukaryota</taxon>
        <taxon>Metazoa</taxon>
        <taxon>Spiralia</taxon>
        <taxon>Lophotrochozoa</taxon>
        <taxon>Platyhelminthes</taxon>
        <taxon>Cestoda</taxon>
        <taxon>Eucestoda</taxon>
        <taxon>Diphyllobothriidea</taxon>
        <taxon>Diphyllobothriidae</taxon>
        <taxon>Schistocephalus</taxon>
    </lineage>
</organism>
<dbReference type="Proteomes" id="UP000275846">
    <property type="component" value="Unassembled WGS sequence"/>
</dbReference>
<evidence type="ECO:0008006" key="3">
    <source>
        <dbReference type="Google" id="ProtNLM"/>
    </source>
</evidence>
<dbReference type="EMBL" id="UYSU01007084">
    <property type="protein sequence ID" value="VDL88173.1"/>
    <property type="molecule type" value="Genomic_DNA"/>
</dbReference>
<evidence type="ECO:0000313" key="2">
    <source>
        <dbReference type="Proteomes" id="UP000275846"/>
    </source>
</evidence>
<keyword evidence="2" id="KW-1185">Reference proteome</keyword>